<feature type="transmembrane region" description="Helical" evidence="3">
    <location>
        <begin position="276"/>
        <end position="294"/>
    </location>
</feature>
<feature type="domain" description="T-SNARE coiled-coil homology" evidence="4">
    <location>
        <begin position="204"/>
        <end position="266"/>
    </location>
</feature>
<keyword evidence="3" id="KW-1133">Transmembrane helix</keyword>
<evidence type="ECO:0000256" key="1">
    <source>
        <dbReference type="ARBA" id="ARBA00009063"/>
    </source>
</evidence>
<sequence length="298" mass="34098">MCLCVCVSDTHKPTKKKKKRKKKNIQREREREMSVIDLITRVDTICKKYDKYDVEKHKESDNVSGDDAFARLYGAFQSNLEAALQKSEAVATEKNRATAVAMNAEIRRTKARLLEEIPKLQRLAFKKVKGLSKEELEARNDLVSAMRERIEAIPDGSTTAVKTGGAIASASYTGIKFDSTFDGRFDDEYFQKTEESDRFRQEYEMRRINQDQGLDVIAEGLGTLKDMAHDMNEELDRQEPLMDEIDDKVDRANADLKNTNVRLKETVIQLRSSRNFCIDIILLIIILGIAAYLYNVLK</sequence>
<dbReference type="SUPFAM" id="SSF58038">
    <property type="entry name" value="SNARE fusion complex"/>
    <property type="match status" value="1"/>
</dbReference>
<dbReference type="Gene3D" id="1.20.5.110">
    <property type="match status" value="1"/>
</dbReference>
<dbReference type="PANTHER" id="PTHR19957:SF264">
    <property type="entry name" value="SYNTAXIN-73"/>
    <property type="match status" value="1"/>
</dbReference>
<keyword evidence="2" id="KW-0653">Protein transport</keyword>
<name>A0A6P4AS95_ZIZJJ</name>
<keyword evidence="3" id="KW-0472">Membrane</keyword>
<gene>
    <name evidence="6" type="primary">LOC107432946</name>
</gene>
<keyword evidence="5" id="KW-1185">Reference proteome</keyword>
<dbReference type="GO" id="GO:0006906">
    <property type="term" value="P:vesicle fusion"/>
    <property type="evidence" value="ECO:0007669"/>
    <property type="project" value="TreeGrafter"/>
</dbReference>
<comment type="similarity">
    <text evidence="1">Belongs to the syntaxin family.</text>
</comment>
<dbReference type="PANTHER" id="PTHR19957">
    <property type="entry name" value="SYNTAXIN"/>
    <property type="match status" value="1"/>
</dbReference>
<evidence type="ECO:0000313" key="5">
    <source>
        <dbReference type="Proteomes" id="UP001652623"/>
    </source>
</evidence>
<organism evidence="5 6">
    <name type="scientific">Ziziphus jujuba</name>
    <name type="common">Chinese jujube</name>
    <name type="synonym">Ziziphus sativa</name>
    <dbReference type="NCBI Taxonomy" id="326968"/>
    <lineage>
        <taxon>Eukaryota</taxon>
        <taxon>Viridiplantae</taxon>
        <taxon>Streptophyta</taxon>
        <taxon>Embryophyta</taxon>
        <taxon>Tracheophyta</taxon>
        <taxon>Spermatophyta</taxon>
        <taxon>Magnoliopsida</taxon>
        <taxon>eudicotyledons</taxon>
        <taxon>Gunneridae</taxon>
        <taxon>Pentapetalae</taxon>
        <taxon>rosids</taxon>
        <taxon>fabids</taxon>
        <taxon>Rosales</taxon>
        <taxon>Rhamnaceae</taxon>
        <taxon>Paliureae</taxon>
        <taxon>Ziziphus</taxon>
    </lineage>
</organism>
<dbReference type="PROSITE" id="PS50192">
    <property type="entry name" value="T_SNARE"/>
    <property type="match status" value="1"/>
</dbReference>
<dbReference type="GeneID" id="107432946"/>
<dbReference type="InParanoid" id="A0A6P4AS95"/>
<dbReference type="InterPro" id="IPR045242">
    <property type="entry name" value="Syntaxin"/>
</dbReference>
<dbReference type="GO" id="GO:0012505">
    <property type="term" value="C:endomembrane system"/>
    <property type="evidence" value="ECO:0007669"/>
    <property type="project" value="TreeGrafter"/>
</dbReference>
<dbReference type="SMART" id="SM00397">
    <property type="entry name" value="t_SNARE"/>
    <property type="match status" value="1"/>
</dbReference>
<reference evidence="6" key="1">
    <citation type="submission" date="2025-08" db="UniProtKB">
        <authorList>
            <consortium name="RefSeq"/>
        </authorList>
    </citation>
    <scope>IDENTIFICATION</scope>
    <source>
        <tissue evidence="6">Seedling</tissue>
    </source>
</reference>
<dbReference type="KEGG" id="zju:107432946"/>
<dbReference type="GO" id="GO:0000149">
    <property type="term" value="F:SNARE binding"/>
    <property type="evidence" value="ECO:0007669"/>
    <property type="project" value="TreeGrafter"/>
</dbReference>
<accession>A0A6P4AS95</accession>
<dbReference type="RefSeq" id="XP_015899653.3">
    <property type="nucleotide sequence ID" value="XM_016044167.4"/>
</dbReference>
<keyword evidence="3" id="KW-0812">Transmembrane</keyword>
<keyword evidence="2" id="KW-0813">Transport</keyword>
<dbReference type="InterPro" id="IPR000727">
    <property type="entry name" value="T_SNARE_dom"/>
</dbReference>
<dbReference type="GO" id="GO:0006886">
    <property type="term" value="P:intracellular protein transport"/>
    <property type="evidence" value="ECO:0007669"/>
    <property type="project" value="InterPro"/>
</dbReference>
<protein>
    <submittedName>
        <fullName evidence="6">Syntaxin-71-like</fullName>
    </submittedName>
</protein>
<evidence type="ECO:0000259" key="4">
    <source>
        <dbReference type="PROSITE" id="PS50192"/>
    </source>
</evidence>
<dbReference type="Pfam" id="PF05739">
    <property type="entry name" value="SNARE"/>
    <property type="match status" value="1"/>
</dbReference>
<dbReference type="GO" id="GO:0048278">
    <property type="term" value="P:vesicle docking"/>
    <property type="evidence" value="ECO:0007669"/>
    <property type="project" value="TreeGrafter"/>
</dbReference>
<dbReference type="InterPro" id="IPR006012">
    <property type="entry name" value="Syntaxin/epimorphin_CS"/>
</dbReference>
<dbReference type="AlphaFoldDB" id="A0A6P4AS95"/>
<dbReference type="GO" id="GO:0005484">
    <property type="term" value="F:SNAP receptor activity"/>
    <property type="evidence" value="ECO:0007669"/>
    <property type="project" value="InterPro"/>
</dbReference>
<evidence type="ECO:0000313" key="6">
    <source>
        <dbReference type="RefSeq" id="XP_015899653.3"/>
    </source>
</evidence>
<proteinExistence type="inferred from homology"/>
<dbReference type="PROSITE" id="PS00914">
    <property type="entry name" value="SYNTAXIN"/>
    <property type="match status" value="1"/>
</dbReference>
<dbReference type="GO" id="GO:0031201">
    <property type="term" value="C:SNARE complex"/>
    <property type="evidence" value="ECO:0007669"/>
    <property type="project" value="TreeGrafter"/>
</dbReference>
<dbReference type="Proteomes" id="UP001652623">
    <property type="component" value="Chromosome 11"/>
</dbReference>
<dbReference type="CDD" id="cd15841">
    <property type="entry name" value="SNARE_Qc"/>
    <property type="match status" value="1"/>
</dbReference>
<evidence type="ECO:0000256" key="3">
    <source>
        <dbReference type="SAM" id="Phobius"/>
    </source>
</evidence>
<evidence type="ECO:0000256" key="2">
    <source>
        <dbReference type="ARBA" id="ARBA00022927"/>
    </source>
</evidence>